<dbReference type="STRING" id="1895771.BGO89_13395"/>
<evidence type="ECO:0000313" key="1">
    <source>
        <dbReference type="EMBL" id="OJX56324.1"/>
    </source>
</evidence>
<proteinExistence type="predicted"/>
<gene>
    <name evidence="1" type="ORF">BGO89_13395</name>
</gene>
<dbReference type="Proteomes" id="UP000184233">
    <property type="component" value="Unassembled WGS sequence"/>
</dbReference>
<dbReference type="EMBL" id="MKVH01000025">
    <property type="protein sequence ID" value="OJX56324.1"/>
    <property type="molecule type" value="Genomic_DNA"/>
</dbReference>
<sequence>MILTALYHPLSAQEPATATSPVAMSVARHGLLASAPERDGIIWPRGGILTYLQGAGLWIGATVTTENGVDHPVAMTYNPMSGRSWMLPGRMTDTALSDAERLQRFPTLRMDDNDPSGMALRAAVLPPGQPLHADEHHVSVYTAGSIRLREPSSWHFQTNLTPLPLDVTQHTFTWNDGPLKDAVLIVYEIVNPTSSPVGPCHAGLMCDPDIGRTGSRIYGAENDHSRTMTTAGDIPVALSWSGVDRGEYGIPMGYVATGLIETPSGRNGSRSVQIFTSTSAIHTNAQRWDMLSAKGTTLQDAGPADVRTLTSTGPFTVAPGQRIRIAATIVFAMPVLAPVPNGMDADAAAVRKTVEALADVYYGADVTSVTAGTMSADAPGDLAAWRVGNAIHVDLPSGVDDDGEVGLIGVDGRTILSQRVEAGASTTSLDAGSLLSGTYVVRYVSGKTVRARSIAFVR</sequence>
<name>A0A1M3KVC6_9BACT</name>
<protein>
    <submittedName>
        <fullName evidence="1">Uncharacterized protein</fullName>
    </submittedName>
</protein>
<organism evidence="1 2">
    <name type="scientific">Candidatus Kapaibacterium thiocyanatum</name>
    <dbReference type="NCBI Taxonomy" id="1895771"/>
    <lineage>
        <taxon>Bacteria</taxon>
        <taxon>Pseudomonadati</taxon>
        <taxon>Candidatus Kapaibacteriota</taxon>
        <taxon>Candidatus Kapaibacteriia</taxon>
        <taxon>Candidatus Kapaibacteriales</taxon>
        <taxon>Candidatus Kapaibacteriaceae</taxon>
        <taxon>Candidatus Kapaibacterium</taxon>
    </lineage>
</organism>
<dbReference type="AlphaFoldDB" id="A0A1M3KVC6"/>
<accession>A0A1M3KVC6</accession>
<comment type="caution">
    <text evidence="1">The sequence shown here is derived from an EMBL/GenBank/DDBJ whole genome shotgun (WGS) entry which is preliminary data.</text>
</comment>
<evidence type="ECO:0000313" key="2">
    <source>
        <dbReference type="Proteomes" id="UP000184233"/>
    </source>
</evidence>
<reference evidence="1 2" key="1">
    <citation type="submission" date="2016-09" db="EMBL/GenBank/DDBJ databases">
        <title>Genome-resolved meta-omics ties microbial dynamics to process performance in biotechnology for thiocyanate degradation.</title>
        <authorList>
            <person name="Kantor R.S."/>
            <person name="Huddy R.J."/>
            <person name="Iyer R."/>
            <person name="Thomas B.C."/>
            <person name="Brown C.T."/>
            <person name="Anantharaman K."/>
            <person name="Tringe S."/>
            <person name="Hettich R.L."/>
            <person name="Harrison S.T."/>
            <person name="Banfield J.F."/>
        </authorList>
    </citation>
    <scope>NUCLEOTIDE SEQUENCE [LARGE SCALE GENOMIC DNA]</scope>
    <source>
        <strain evidence="1">59-99</strain>
    </source>
</reference>